<dbReference type="PANTHER" id="PTHR10083:SF376">
    <property type="entry name" value="SERINE PEPTIDASE INHIBITOR, KUNITZ TYPE, 3"/>
    <property type="match status" value="1"/>
</dbReference>
<keyword evidence="5" id="KW-1015">Disulfide bond</keyword>
<dbReference type="InterPro" id="IPR002223">
    <property type="entry name" value="Kunitz_BPTI"/>
</dbReference>
<protein>
    <submittedName>
        <fullName evidence="9">Collagen alpha-3(VI) chain</fullName>
    </submittedName>
</protein>
<dbReference type="EMBL" id="JPKZ01003222">
    <property type="protein sequence ID" value="KHN72723.1"/>
    <property type="molecule type" value="Genomic_DNA"/>
</dbReference>
<evidence type="ECO:0000256" key="1">
    <source>
        <dbReference type="ARBA" id="ARBA00004613"/>
    </source>
</evidence>
<evidence type="ECO:0000256" key="2">
    <source>
        <dbReference type="ARBA" id="ARBA00022525"/>
    </source>
</evidence>
<dbReference type="CDD" id="cd00109">
    <property type="entry name" value="Kunitz-type"/>
    <property type="match status" value="1"/>
</dbReference>
<dbReference type="Pfam" id="PF00014">
    <property type="entry name" value="Kunitz_BPTI"/>
    <property type="match status" value="1"/>
</dbReference>
<dbReference type="PROSITE" id="PS50279">
    <property type="entry name" value="BPTI_KUNITZ_2"/>
    <property type="match status" value="1"/>
</dbReference>
<dbReference type="OrthoDB" id="4473401at2759"/>
<dbReference type="InterPro" id="IPR050098">
    <property type="entry name" value="TFPI/VKTCI-like"/>
</dbReference>
<keyword evidence="6" id="KW-0800">Toxin</keyword>
<evidence type="ECO:0000313" key="9">
    <source>
        <dbReference type="EMBL" id="KHN72723.1"/>
    </source>
</evidence>
<dbReference type="Proteomes" id="UP000031036">
    <property type="component" value="Unassembled WGS sequence"/>
</dbReference>
<evidence type="ECO:0000256" key="3">
    <source>
        <dbReference type="ARBA" id="ARBA00022690"/>
    </source>
</evidence>
<reference evidence="9 10" key="1">
    <citation type="submission" date="2014-11" db="EMBL/GenBank/DDBJ databases">
        <title>Genetic blueprint of the zoonotic pathogen Toxocara canis.</title>
        <authorList>
            <person name="Zhu X.-Q."/>
            <person name="Korhonen P.K."/>
            <person name="Cai H."/>
            <person name="Young N.D."/>
            <person name="Nejsum P."/>
            <person name="von Samson-Himmelstjerna G."/>
            <person name="Boag P.R."/>
            <person name="Tan P."/>
            <person name="Li Q."/>
            <person name="Min J."/>
            <person name="Yang Y."/>
            <person name="Wang X."/>
            <person name="Fang X."/>
            <person name="Hall R.S."/>
            <person name="Hofmann A."/>
            <person name="Sternberg P.W."/>
            <person name="Jex A.R."/>
            <person name="Gasser R.B."/>
        </authorList>
    </citation>
    <scope>NUCLEOTIDE SEQUENCE [LARGE SCALE GENOMIC DNA]</scope>
    <source>
        <strain evidence="9">PN_DK_2014</strain>
    </source>
</reference>
<name>A0A0B2UTM3_TOXCA</name>
<sequence>MNESCSRYAYSPSIMSVGEVIVVLLCWGISTTVCEPLECLAIICTPPKTCQVVDQIAQCLSPTSPLPSITGVPPPVLSQTNPASNSFGPAPDFCNLPPVTGRCSKSYVLWFYDAENRKCERFSYSGCGNENRFYSKAQCELTCIR</sequence>
<dbReference type="GO" id="GO:0005615">
    <property type="term" value="C:extracellular space"/>
    <property type="evidence" value="ECO:0007669"/>
    <property type="project" value="TreeGrafter"/>
</dbReference>
<keyword evidence="2" id="KW-0964">Secreted</keyword>
<evidence type="ECO:0000256" key="6">
    <source>
        <dbReference type="ARBA" id="ARBA00023240"/>
    </source>
</evidence>
<dbReference type="AlphaFoldDB" id="A0A0B2UTM3"/>
<proteinExistence type="predicted"/>
<keyword evidence="3" id="KW-0646">Protease inhibitor</keyword>
<dbReference type="InterPro" id="IPR036880">
    <property type="entry name" value="Kunitz_BPTI_sf"/>
</dbReference>
<comment type="subcellular location">
    <subcellularLocation>
        <location evidence="1">Secreted</location>
    </subcellularLocation>
</comment>
<evidence type="ECO:0000313" key="10">
    <source>
        <dbReference type="Proteomes" id="UP000031036"/>
    </source>
</evidence>
<keyword evidence="10" id="KW-1185">Reference proteome</keyword>
<gene>
    <name evidence="9" type="primary">COL6A3</name>
    <name evidence="9" type="ORF">Tcan_07530</name>
</gene>
<keyword evidence="4" id="KW-0722">Serine protease inhibitor</keyword>
<dbReference type="STRING" id="6265.A0A0B2UTM3"/>
<dbReference type="GO" id="GO:0005581">
    <property type="term" value="C:collagen trimer"/>
    <property type="evidence" value="ECO:0007669"/>
    <property type="project" value="UniProtKB-KW"/>
</dbReference>
<evidence type="ECO:0000259" key="8">
    <source>
        <dbReference type="PROSITE" id="PS50279"/>
    </source>
</evidence>
<comment type="caution">
    <text evidence="9">The sequence shown here is derived from an EMBL/GenBank/DDBJ whole genome shotgun (WGS) entry which is preliminary data.</text>
</comment>
<keyword evidence="7" id="KW-1203">Blood coagulation cascade inhibiting toxin</keyword>
<accession>A0A0B2UTM3</accession>
<evidence type="ECO:0000256" key="4">
    <source>
        <dbReference type="ARBA" id="ARBA00022900"/>
    </source>
</evidence>
<dbReference type="PANTHER" id="PTHR10083">
    <property type="entry name" value="KUNITZ-TYPE PROTEASE INHIBITOR-RELATED"/>
    <property type="match status" value="1"/>
</dbReference>
<evidence type="ECO:0000256" key="5">
    <source>
        <dbReference type="ARBA" id="ARBA00023157"/>
    </source>
</evidence>
<organism evidence="9 10">
    <name type="scientific">Toxocara canis</name>
    <name type="common">Canine roundworm</name>
    <dbReference type="NCBI Taxonomy" id="6265"/>
    <lineage>
        <taxon>Eukaryota</taxon>
        <taxon>Metazoa</taxon>
        <taxon>Ecdysozoa</taxon>
        <taxon>Nematoda</taxon>
        <taxon>Chromadorea</taxon>
        <taxon>Rhabditida</taxon>
        <taxon>Spirurina</taxon>
        <taxon>Ascaridomorpha</taxon>
        <taxon>Ascaridoidea</taxon>
        <taxon>Toxocaridae</taxon>
        <taxon>Toxocara</taxon>
    </lineage>
</organism>
<dbReference type="SMART" id="SM00131">
    <property type="entry name" value="KU"/>
    <property type="match status" value="1"/>
</dbReference>
<dbReference type="Gene3D" id="4.10.410.10">
    <property type="entry name" value="Pancreatic trypsin inhibitor Kunitz domain"/>
    <property type="match status" value="1"/>
</dbReference>
<feature type="domain" description="BPTI/Kunitz inhibitor" evidence="8">
    <location>
        <begin position="94"/>
        <end position="143"/>
    </location>
</feature>
<dbReference type="SUPFAM" id="SSF57362">
    <property type="entry name" value="BPTI-like"/>
    <property type="match status" value="1"/>
</dbReference>
<evidence type="ECO:0000256" key="7">
    <source>
        <dbReference type="ARBA" id="ARBA00034146"/>
    </source>
</evidence>
<dbReference type="GO" id="GO:0004867">
    <property type="term" value="F:serine-type endopeptidase inhibitor activity"/>
    <property type="evidence" value="ECO:0007669"/>
    <property type="project" value="UniProtKB-KW"/>
</dbReference>
<keyword evidence="9" id="KW-0176">Collagen</keyword>
<keyword evidence="6" id="KW-1199">Hemostasis impairing toxin</keyword>